<reference evidence="1" key="1">
    <citation type="journal article" date="2014" name="Int. J. Syst. Evol. Microbiol.">
        <title>Complete genome sequence of Corynebacterium casei LMG S-19264T (=DSM 44701T), isolated from a smear-ripened cheese.</title>
        <authorList>
            <consortium name="US DOE Joint Genome Institute (JGI-PGF)"/>
            <person name="Walter F."/>
            <person name="Albersmeier A."/>
            <person name="Kalinowski J."/>
            <person name="Ruckert C."/>
        </authorList>
    </citation>
    <scope>NUCLEOTIDE SEQUENCE</scope>
    <source>
        <strain evidence="1">JCM 3093</strain>
    </source>
</reference>
<evidence type="ECO:0000313" key="1">
    <source>
        <dbReference type="EMBL" id="GGK94895.1"/>
    </source>
</evidence>
<accession>A0AA37F7Q9</accession>
<dbReference type="Pfam" id="PF05973">
    <property type="entry name" value="Gp49"/>
    <property type="match status" value="1"/>
</dbReference>
<proteinExistence type="predicted"/>
<dbReference type="EMBL" id="BMQD01000031">
    <property type="protein sequence ID" value="GGK94895.1"/>
    <property type="molecule type" value="Genomic_DNA"/>
</dbReference>
<reference evidence="1" key="2">
    <citation type="submission" date="2022-09" db="EMBL/GenBank/DDBJ databases">
        <authorList>
            <person name="Sun Q."/>
            <person name="Ohkuma M."/>
        </authorList>
    </citation>
    <scope>NUCLEOTIDE SEQUENCE</scope>
    <source>
        <strain evidence="1">JCM 3093</strain>
    </source>
</reference>
<sequence length="145" mass="17028">MRRMRSSLAQRVRVKTEYERASPHSIDAMTWGTVELEPEVRKWLEDLPSALFARAAFYVDLLAAEGPLLGEPYTKQLDGKLRELRFHLDEFAMRITYWIAPGRRIVLLTVFHKTRARDDREIDRARRAMRRCIESAHTVDEEEAV</sequence>
<evidence type="ECO:0000313" key="2">
    <source>
        <dbReference type="Proteomes" id="UP000627984"/>
    </source>
</evidence>
<protein>
    <recommendedName>
        <fullName evidence="3">Type II toxin-antitoxin system RelE/ParE family toxin</fullName>
    </recommendedName>
</protein>
<gene>
    <name evidence="1" type="ORF">GCM10010126_62920</name>
</gene>
<dbReference type="Proteomes" id="UP000627984">
    <property type="component" value="Unassembled WGS sequence"/>
</dbReference>
<organism evidence="1 2">
    <name type="scientific">Planomonospora parontospora</name>
    <dbReference type="NCBI Taxonomy" id="58119"/>
    <lineage>
        <taxon>Bacteria</taxon>
        <taxon>Bacillati</taxon>
        <taxon>Actinomycetota</taxon>
        <taxon>Actinomycetes</taxon>
        <taxon>Streptosporangiales</taxon>
        <taxon>Streptosporangiaceae</taxon>
        <taxon>Planomonospora</taxon>
    </lineage>
</organism>
<dbReference type="InterPro" id="IPR009241">
    <property type="entry name" value="HigB-like"/>
</dbReference>
<evidence type="ECO:0008006" key="3">
    <source>
        <dbReference type="Google" id="ProtNLM"/>
    </source>
</evidence>
<comment type="caution">
    <text evidence="1">The sequence shown here is derived from an EMBL/GenBank/DDBJ whole genome shotgun (WGS) entry which is preliminary data.</text>
</comment>
<name>A0AA37F7Q9_9ACTN</name>
<dbReference type="AlphaFoldDB" id="A0AA37F7Q9"/>